<reference evidence="1 2" key="1">
    <citation type="submission" date="2015-12" db="EMBL/GenBank/DDBJ databases">
        <title>Complete genome of Roseateles depolymerans KCTC 42856.</title>
        <authorList>
            <person name="Kim K.M."/>
        </authorList>
    </citation>
    <scope>NUCLEOTIDE SEQUENCE [LARGE SCALE GENOMIC DNA]</scope>
    <source>
        <strain evidence="1 2">KCTC 42856</strain>
    </source>
</reference>
<keyword evidence="2" id="KW-1185">Reference proteome</keyword>
<dbReference type="AlphaFoldDB" id="A0A0U3MPL2"/>
<proteinExistence type="predicted"/>
<dbReference type="EMBL" id="CP013729">
    <property type="protein sequence ID" value="ALV04851.1"/>
    <property type="molecule type" value="Genomic_DNA"/>
</dbReference>
<accession>A0A0U3MPL2</accession>
<evidence type="ECO:0000313" key="1">
    <source>
        <dbReference type="EMBL" id="ALV04851.1"/>
    </source>
</evidence>
<dbReference type="NCBIfam" id="TIGR04353">
    <property type="entry name" value="PqqD_rel_X"/>
    <property type="match status" value="1"/>
</dbReference>
<dbReference type="Proteomes" id="UP000060699">
    <property type="component" value="Chromosome"/>
</dbReference>
<sequence length="102" mass="11451">MALTATWRCAHPASEVLRAWEGEQHAVFFNPASGDTHLIAALGAQLAEWLRDTPMTREQLLVRLTHDVDWDDTPSPEAMADLLDLHLRRLVDIELLVQESGP</sequence>
<dbReference type="RefSeq" id="WP_058933420.1">
    <property type="nucleotide sequence ID" value="NZ_CP013729.1"/>
</dbReference>
<organism evidence="1 2">
    <name type="scientific">Roseateles depolymerans</name>
    <dbReference type="NCBI Taxonomy" id="76731"/>
    <lineage>
        <taxon>Bacteria</taxon>
        <taxon>Pseudomonadati</taxon>
        <taxon>Pseudomonadota</taxon>
        <taxon>Betaproteobacteria</taxon>
        <taxon>Burkholderiales</taxon>
        <taxon>Sphaerotilaceae</taxon>
        <taxon>Roseateles</taxon>
    </lineage>
</organism>
<protein>
    <submittedName>
        <fullName evidence="1">Uncharacterized protein</fullName>
    </submittedName>
</protein>
<gene>
    <name evidence="1" type="ORF">RD2015_348</name>
</gene>
<dbReference type="OrthoDB" id="9155821at2"/>
<dbReference type="InterPro" id="IPR027599">
    <property type="entry name" value="PqqD-rel_X"/>
</dbReference>
<name>A0A0U3MPL2_9BURK</name>
<dbReference type="STRING" id="76731.RD2015_348"/>
<dbReference type="KEGG" id="rdp:RD2015_348"/>
<evidence type="ECO:0000313" key="2">
    <source>
        <dbReference type="Proteomes" id="UP000060699"/>
    </source>
</evidence>